<sequence length="111" mass="12122">MPTSTLESTLRPNLRTPISFATFSPCMTAFNSAVMAEQWPKYPENPTIHSPLSFRSIPPTPAGPRLPFAAPSVFNTIHPFIEGSQHTPGSSEVLLTWLESCPYLSNACNTS</sequence>
<organism evidence="1">
    <name type="scientific">Opuntia streptacantha</name>
    <name type="common">Prickly pear cactus</name>
    <name type="synonym">Opuntia cardona</name>
    <dbReference type="NCBI Taxonomy" id="393608"/>
    <lineage>
        <taxon>Eukaryota</taxon>
        <taxon>Viridiplantae</taxon>
        <taxon>Streptophyta</taxon>
        <taxon>Embryophyta</taxon>
        <taxon>Tracheophyta</taxon>
        <taxon>Spermatophyta</taxon>
        <taxon>Magnoliopsida</taxon>
        <taxon>eudicotyledons</taxon>
        <taxon>Gunneridae</taxon>
        <taxon>Pentapetalae</taxon>
        <taxon>Caryophyllales</taxon>
        <taxon>Cactineae</taxon>
        <taxon>Cactaceae</taxon>
        <taxon>Opuntioideae</taxon>
        <taxon>Opuntia</taxon>
    </lineage>
</organism>
<reference evidence="1" key="2">
    <citation type="submission" date="2020-07" db="EMBL/GenBank/DDBJ databases">
        <authorList>
            <person name="Vera ALvarez R."/>
            <person name="Arias-Moreno D.M."/>
            <person name="Jimenez-Jacinto V."/>
            <person name="Jimenez-Bremont J.F."/>
            <person name="Swaminathan K."/>
            <person name="Moose S.P."/>
            <person name="Guerrero-Gonzalez M.L."/>
            <person name="Marino-Ramirez L."/>
            <person name="Landsman D."/>
            <person name="Rodriguez-Kessler M."/>
            <person name="Delgado-Sanchez P."/>
        </authorList>
    </citation>
    <scope>NUCLEOTIDE SEQUENCE</scope>
    <source>
        <tissue evidence="1">Cladode</tissue>
    </source>
</reference>
<dbReference type="EMBL" id="GISG01151463">
    <property type="protein sequence ID" value="MBA4647665.1"/>
    <property type="molecule type" value="Transcribed_RNA"/>
</dbReference>
<evidence type="ECO:0000313" key="1">
    <source>
        <dbReference type="EMBL" id="MBA4647665.1"/>
    </source>
</evidence>
<accession>A0A7C9DTI0</accession>
<protein>
    <submittedName>
        <fullName evidence="1">Uncharacterized protein</fullName>
    </submittedName>
</protein>
<reference evidence="1" key="1">
    <citation type="journal article" date="2013" name="J. Plant Res.">
        <title>Effect of fungi and light on seed germination of three Opuntia species from semiarid lands of central Mexico.</title>
        <authorList>
            <person name="Delgado-Sanchez P."/>
            <person name="Jimenez-Bremont J.F."/>
            <person name="Guerrero-Gonzalez Mde L."/>
            <person name="Flores J."/>
        </authorList>
    </citation>
    <scope>NUCLEOTIDE SEQUENCE</scope>
    <source>
        <tissue evidence="1">Cladode</tissue>
    </source>
</reference>
<name>A0A7C9DTI0_OPUST</name>
<proteinExistence type="predicted"/>
<dbReference type="AlphaFoldDB" id="A0A7C9DTI0"/>